<evidence type="ECO:0000313" key="6">
    <source>
        <dbReference type="EMBL" id="MFA9461784.1"/>
    </source>
</evidence>
<dbReference type="Pfam" id="PF01758">
    <property type="entry name" value="SBF"/>
    <property type="match status" value="1"/>
</dbReference>
<dbReference type="Gene3D" id="1.20.1530.20">
    <property type="match status" value="1"/>
</dbReference>
<feature type="transmembrane region" description="Helical" evidence="5">
    <location>
        <begin position="156"/>
        <end position="181"/>
    </location>
</feature>
<reference evidence="6 7" key="1">
    <citation type="submission" date="2024-08" db="EMBL/GenBank/DDBJ databases">
        <title>Whole-genome sequencing of halo(alkali)philic microorganisms from hypersaline lakes.</title>
        <authorList>
            <person name="Sorokin D.Y."/>
            <person name="Merkel A.Y."/>
            <person name="Messina E."/>
            <person name="Yakimov M."/>
        </authorList>
    </citation>
    <scope>NUCLEOTIDE SEQUENCE [LARGE SCALE GENOMIC DNA]</scope>
    <source>
        <strain evidence="6 7">Cl-TMA</strain>
    </source>
</reference>
<evidence type="ECO:0000256" key="1">
    <source>
        <dbReference type="ARBA" id="ARBA00004141"/>
    </source>
</evidence>
<sequence>MLRFVSRNLAPLTLVASVAAYAHPPAFMVFEGVFLWLFAATMLCLGLVLDPGDVRDALGRPLQIALGVLTQYLVMPVLGLGAALLVQRAGGSPALALGFIVVGSAPGAMASNVLVYLAGGAVAFSVAMTTAATFLAPLLTPWLVEGLGGRFLPVPFWPMMQTILMTVVVPLTAGMAVRPWLGRVRAGVERAAPAVASLAIVVICSYAMAANADRIAEVGMGTLAVVAILNGLGYLAGWGLGRLYRFDGRHRLTLAIEIGMQNAGLGVALALEHFAPETALPGALFAVWCILTAAGATGYLRRKGRLPVRAGAA</sequence>
<accession>A0ABV4TYV1</accession>
<dbReference type="InterPro" id="IPR002657">
    <property type="entry name" value="BilAc:Na_symport/Acr3"/>
</dbReference>
<organism evidence="6 7">
    <name type="scientific">Thiohalorhabdus methylotrophus</name>
    <dbReference type="NCBI Taxonomy" id="3242694"/>
    <lineage>
        <taxon>Bacteria</taxon>
        <taxon>Pseudomonadati</taxon>
        <taxon>Pseudomonadota</taxon>
        <taxon>Gammaproteobacteria</taxon>
        <taxon>Thiohalorhabdales</taxon>
        <taxon>Thiohalorhabdaceae</taxon>
        <taxon>Thiohalorhabdus</taxon>
    </lineage>
</organism>
<evidence type="ECO:0000256" key="4">
    <source>
        <dbReference type="ARBA" id="ARBA00023136"/>
    </source>
</evidence>
<gene>
    <name evidence="6" type="ORF">ACERLL_13240</name>
</gene>
<dbReference type="PANTHER" id="PTHR10361">
    <property type="entry name" value="SODIUM-BILE ACID COTRANSPORTER"/>
    <property type="match status" value="1"/>
</dbReference>
<name>A0ABV4TYV1_9GAMM</name>
<comment type="caution">
    <text evidence="6">The sequence shown here is derived from an EMBL/GenBank/DDBJ whole genome shotgun (WGS) entry which is preliminary data.</text>
</comment>
<keyword evidence="2 5" id="KW-0812">Transmembrane</keyword>
<comment type="subcellular location">
    <subcellularLocation>
        <location evidence="1">Membrane</location>
        <topology evidence="1">Multi-pass membrane protein</topology>
    </subcellularLocation>
</comment>
<feature type="transmembrane region" description="Helical" evidence="5">
    <location>
        <begin position="252"/>
        <end position="271"/>
    </location>
</feature>
<feature type="transmembrane region" description="Helical" evidence="5">
    <location>
        <begin position="32"/>
        <end position="52"/>
    </location>
</feature>
<dbReference type="InterPro" id="IPR004710">
    <property type="entry name" value="Bilac:Na_transpt"/>
</dbReference>
<protein>
    <submittedName>
        <fullName evidence="6">Bile acid:sodium symporter family protein</fullName>
    </submittedName>
</protein>
<dbReference type="PANTHER" id="PTHR10361:SF28">
    <property type="entry name" value="P3 PROTEIN-RELATED"/>
    <property type="match status" value="1"/>
</dbReference>
<evidence type="ECO:0000256" key="5">
    <source>
        <dbReference type="SAM" id="Phobius"/>
    </source>
</evidence>
<evidence type="ECO:0000256" key="3">
    <source>
        <dbReference type="ARBA" id="ARBA00022989"/>
    </source>
</evidence>
<evidence type="ECO:0000256" key="2">
    <source>
        <dbReference type="ARBA" id="ARBA00022692"/>
    </source>
</evidence>
<feature type="transmembrane region" description="Helical" evidence="5">
    <location>
        <begin position="283"/>
        <end position="300"/>
    </location>
</feature>
<proteinExistence type="predicted"/>
<feature type="transmembrane region" description="Helical" evidence="5">
    <location>
        <begin position="218"/>
        <end position="240"/>
    </location>
</feature>
<dbReference type="EMBL" id="JBGUAW010000008">
    <property type="protein sequence ID" value="MFA9461784.1"/>
    <property type="molecule type" value="Genomic_DNA"/>
</dbReference>
<dbReference type="RefSeq" id="WP_373656560.1">
    <property type="nucleotide sequence ID" value="NZ_JBGUAW010000008.1"/>
</dbReference>
<feature type="transmembrane region" description="Helical" evidence="5">
    <location>
        <begin position="122"/>
        <end position="144"/>
    </location>
</feature>
<dbReference type="Proteomes" id="UP001575181">
    <property type="component" value="Unassembled WGS sequence"/>
</dbReference>
<keyword evidence="7" id="KW-1185">Reference proteome</keyword>
<feature type="transmembrane region" description="Helical" evidence="5">
    <location>
        <begin position="92"/>
        <end position="115"/>
    </location>
</feature>
<keyword evidence="4 5" id="KW-0472">Membrane</keyword>
<evidence type="ECO:0000313" key="7">
    <source>
        <dbReference type="Proteomes" id="UP001575181"/>
    </source>
</evidence>
<feature type="transmembrane region" description="Helical" evidence="5">
    <location>
        <begin position="193"/>
        <end position="212"/>
    </location>
</feature>
<keyword evidence="3 5" id="KW-1133">Transmembrane helix</keyword>
<feature type="transmembrane region" description="Helical" evidence="5">
    <location>
        <begin position="64"/>
        <end position="86"/>
    </location>
</feature>
<dbReference type="InterPro" id="IPR038770">
    <property type="entry name" value="Na+/solute_symporter_sf"/>
</dbReference>